<dbReference type="EMBL" id="FNUZ01000004">
    <property type="protein sequence ID" value="SEG39302.1"/>
    <property type="molecule type" value="Genomic_DNA"/>
</dbReference>
<dbReference type="Pfam" id="PF00561">
    <property type="entry name" value="Abhydrolase_1"/>
    <property type="match status" value="1"/>
</dbReference>
<feature type="domain" description="AB hydrolase-1" evidence="1">
    <location>
        <begin position="55"/>
        <end position="239"/>
    </location>
</feature>
<dbReference type="InterPro" id="IPR050471">
    <property type="entry name" value="AB_hydrolase"/>
</dbReference>
<proteinExistence type="predicted"/>
<dbReference type="PANTHER" id="PTHR43433:SF5">
    <property type="entry name" value="AB HYDROLASE-1 DOMAIN-CONTAINING PROTEIN"/>
    <property type="match status" value="1"/>
</dbReference>
<evidence type="ECO:0000313" key="2">
    <source>
        <dbReference type="EMBL" id="SEG39302.1"/>
    </source>
</evidence>
<dbReference type="Proteomes" id="UP000236752">
    <property type="component" value="Unassembled WGS sequence"/>
</dbReference>
<dbReference type="Gene3D" id="3.40.50.1820">
    <property type="entry name" value="alpha/beta hydrolase"/>
    <property type="match status" value="1"/>
</dbReference>
<protein>
    <submittedName>
        <fullName evidence="2">Pimeloyl-ACP methyl ester carboxylesterase</fullName>
    </submittedName>
</protein>
<gene>
    <name evidence="2" type="ORF">SAMN04488045_2622</name>
</gene>
<evidence type="ECO:0000313" key="3">
    <source>
        <dbReference type="Proteomes" id="UP000236752"/>
    </source>
</evidence>
<dbReference type="OrthoDB" id="8680283at2"/>
<dbReference type="SUPFAM" id="SSF53474">
    <property type="entry name" value="alpha/beta-Hydrolases"/>
    <property type="match status" value="1"/>
</dbReference>
<dbReference type="InterPro" id="IPR000073">
    <property type="entry name" value="AB_hydrolase_1"/>
</dbReference>
<reference evidence="2 3" key="1">
    <citation type="submission" date="2016-10" db="EMBL/GenBank/DDBJ databases">
        <authorList>
            <person name="de Groot N.N."/>
        </authorList>
    </citation>
    <scope>NUCLEOTIDE SEQUENCE [LARGE SCALE GENOMIC DNA]</scope>
    <source>
        <strain evidence="2 3">DSM 26915</strain>
    </source>
</reference>
<organism evidence="2 3">
    <name type="scientific">Thalassococcus halodurans</name>
    <dbReference type="NCBI Taxonomy" id="373675"/>
    <lineage>
        <taxon>Bacteria</taxon>
        <taxon>Pseudomonadati</taxon>
        <taxon>Pseudomonadota</taxon>
        <taxon>Alphaproteobacteria</taxon>
        <taxon>Rhodobacterales</taxon>
        <taxon>Roseobacteraceae</taxon>
        <taxon>Thalassococcus</taxon>
    </lineage>
</organism>
<evidence type="ECO:0000259" key="1">
    <source>
        <dbReference type="Pfam" id="PF00561"/>
    </source>
</evidence>
<dbReference type="InterPro" id="IPR029058">
    <property type="entry name" value="AB_hydrolase_fold"/>
</dbReference>
<dbReference type="PANTHER" id="PTHR43433">
    <property type="entry name" value="HYDROLASE, ALPHA/BETA FOLD FAMILY PROTEIN"/>
    <property type="match status" value="1"/>
</dbReference>
<dbReference type="AlphaFoldDB" id="A0A1H5ZT03"/>
<keyword evidence="3" id="KW-1185">Reference proteome</keyword>
<accession>A0A1H5ZT03</accession>
<sequence>MTRVFFCHGVPGGDAERQLLASANPDVEIVDLNIFEHLPEDVERALSVAVPASETAQGDIHLVGFSIGAMAALQIAARCPDKVSKVTLISPAAPLQLGDFLPDMAGKVVFELAAHKPKVLALLTGVHAAIVRAAPALLIKALFAKSTAAELDLLKDADFQSAMKRVLIRAFGEYRSAYLAYLKAYVLDWRSVLPQIRCPVDIWHGTADTWSPIAMAYALRENISTECTVREVPDSGHYSTLLQVRL</sequence>
<dbReference type="RefSeq" id="WP_160006874.1">
    <property type="nucleotide sequence ID" value="NZ_FNUZ01000004.1"/>
</dbReference>
<name>A0A1H5ZT03_9RHOB</name>